<keyword evidence="2" id="KW-1185">Reference proteome</keyword>
<protein>
    <submittedName>
        <fullName evidence="1">Uncharacterized protein</fullName>
    </submittedName>
</protein>
<proteinExistence type="predicted"/>
<evidence type="ECO:0000313" key="2">
    <source>
        <dbReference type="Proteomes" id="UP000798662"/>
    </source>
</evidence>
<organism evidence="1 2">
    <name type="scientific">Pyropia yezoensis</name>
    <name type="common">Susabi-nori</name>
    <name type="synonym">Porphyra yezoensis</name>
    <dbReference type="NCBI Taxonomy" id="2788"/>
    <lineage>
        <taxon>Eukaryota</taxon>
        <taxon>Rhodophyta</taxon>
        <taxon>Bangiophyceae</taxon>
        <taxon>Bangiales</taxon>
        <taxon>Bangiaceae</taxon>
        <taxon>Pyropia</taxon>
    </lineage>
</organism>
<name>A0ACC3C2G9_PYRYE</name>
<gene>
    <name evidence="1" type="ORF">I4F81_006720</name>
</gene>
<dbReference type="Proteomes" id="UP000798662">
    <property type="component" value="Chromosome 2"/>
</dbReference>
<dbReference type="EMBL" id="CM020619">
    <property type="protein sequence ID" value="KAK1864170.1"/>
    <property type="molecule type" value="Genomic_DNA"/>
</dbReference>
<evidence type="ECO:0000313" key="1">
    <source>
        <dbReference type="EMBL" id="KAK1864170.1"/>
    </source>
</evidence>
<sequence length="726" mass="73741">MDDNGFPLGAAPLAEDPAMEAPSRGCGGGTCSSSASVITWESSSPSSETTSLCPSPARVGLPHPTPAPLPSLLLLPPAHASVHPPVPLPPLSPAGSPRLSSSPPPLCPKALAALLAATAEAQAEPAAPSWRPVEHLGTKSPFDAPVGSRHLVVESPYPAGLPTMADGGGGSRLLHVSLLIRHGTREPTRGCAARMRRVHALLAGVVAAAGAPMPGWLVTWERQLDGWERRPGLLAPSGVAEMHAAGGRFADRYHVALADVYDQGGGRVAGISVRATHKERAIASARAFVAGYMAKRAAFTADSDASAEWASAAPYILSRPTAERLRPTVGRLRHGSPDGLYAFAPPGATAHCPPGGSRAATRRPPLRPGPVVVLSSGRDASLRFFDANKDYQAFVRRHKAVGRAVTAAAPPTAPTAAAGDAAVPASTLEALGAALGGVTPAALAAAGFGMPELASLADAVAFAADTGGGGVLTDLLNEPTVAALVAAEERVRHFHRGHDRFSAATGPLCGDLARSLEAAAAAAAAEWGAASKSRRRKKKRGAGGGEGGGRRSAAVGDLRFAHAETLVPLLLLLGIDGDGADGHEYNDGDTTDANGDDADGSDAPPALSRPRARRRSGMSAMCPFGASLAIELHAPAAGVAGGVPPRVRFRLQERYVRVVRACAPHGPDGAVDLPDLLALLRRVQAEDVRARAGGGGGGEGGAGLHPAGRVAVAVAAVTGACGRHHR</sequence>
<reference evidence="1" key="1">
    <citation type="submission" date="2019-11" db="EMBL/GenBank/DDBJ databases">
        <title>Nori genome reveals adaptations in red seaweeds to the harsh intertidal environment.</title>
        <authorList>
            <person name="Wang D."/>
            <person name="Mao Y."/>
        </authorList>
    </citation>
    <scope>NUCLEOTIDE SEQUENCE</scope>
    <source>
        <tissue evidence="1">Gametophyte</tissue>
    </source>
</reference>
<accession>A0ACC3C2G9</accession>
<comment type="caution">
    <text evidence="1">The sequence shown here is derived from an EMBL/GenBank/DDBJ whole genome shotgun (WGS) entry which is preliminary data.</text>
</comment>